<comment type="caution">
    <text evidence="2">The sequence shown here is derived from an EMBL/GenBank/DDBJ whole genome shotgun (WGS) entry which is preliminary data.</text>
</comment>
<sequence>MKNNEFRTNILDQDYYHITSKNYIEQLKDKDNIVIWGSSNAGQVIYDFLEEFQLHHKIVYYVDNSKEKWGTKKNDILVISPDELISMKDKQINIIIASMYLSPIKKQLLTLGFNNKAIDTKGLQIAKDYLAFKNETPYMMIYSSLEKYEKVFNYLSDDRSKEVYLGLLNCKISLDNKYLEGISDPEEDQYFDQGIIYLSKDEVFCDCGSYNGDTLDKYISLSQGKYKKYIAIEADKNTFTELEIKIRQNNYQNILPINVACWNEKTILHFQSAQSAGHVTENGEVSVQADCLDNILKNEEVTFIKMDIEGAEENALMGACKTIQSHKPILAISIYHNLKDLYKLPLLMKDLNPEYKLFIRHYTEMFDHETVCYAIPKERCAGDNK</sequence>
<dbReference type="Gene3D" id="3.40.50.720">
    <property type="entry name" value="NAD(P)-binding Rossmann-like Domain"/>
    <property type="match status" value="1"/>
</dbReference>
<dbReference type="InterPro" id="IPR052514">
    <property type="entry name" value="SAM-dependent_MTase"/>
</dbReference>
<dbReference type="InterPro" id="IPR029063">
    <property type="entry name" value="SAM-dependent_MTases_sf"/>
</dbReference>
<dbReference type="GO" id="GO:0008168">
    <property type="term" value="F:methyltransferase activity"/>
    <property type="evidence" value="ECO:0007669"/>
    <property type="project" value="UniProtKB-KW"/>
</dbReference>
<dbReference type="EMBL" id="JAEAGR010000023">
    <property type="protein sequence ID" value="MBH1942487.1"/>
    <property type="molecule type" value="Genomic_DNA"/>
</dbReference>
<name>A0A8J7HDU1_9FIRM</name>
<dbReference type="Proteomes" id="UP000623269">
    <property type="component" value="Unassembled WGS sequence"/>
</dbReference>
<keyword evidence="2" id="KW-0808">Transferase</keyword>
<protein>
    <submittedName>
        <fullName evidence="2">FkbM family methyltransferase</fullName>
    </submittedName>
</protein>
<evidence type="ECO:0000313" key="2">
    <source>
        <dbReference type="EMBL" id="MBH1942487.1"/>
    </source>
</evidence>
<gene>
    <name evidence="2" type="ORF">I5677_16415</name>
</gene>
<dbReference type="RefSeq" id="WP_197662741.1">
    <property type="nucleotide sequence ID" value="NZ_JAEAGR010000023.1"/>
</dbReference>
<keyword evidence="2" id="KW-0489">Methyltransferase</keyword>
<proteinExistence type="predicted"/>
<evidence type="ECO:0000259" key="1">
    <source>
        <dbReference type="Pfam" id="PF05050"/>
    </source>
</evidence>
<keyword evidence="3" id="KW-1185">Reference proteome</keyword>
<accession>A0A8J7HDU1</accession>
<dbReference type="SUPFAM" id="SSF53335">
    <property type="entry name" value="S-adenosyl-L-methionine-dependent methyltransferases"/>
    <property type="match status" value="1"/>
</dbReference>
<dbReference type="AlphaFoldDB" id="A0A8J7HDU1"/>
<dbReference type="Gene3D" id="3.40.50.150">
    <property type="entry name" value="Vaccinia Virus protein VP39"/>
    <property type="match status" value="1"/>
</dbReference>
<dbReference type="GO" id="GO:0032259">
    <property type="term" value="P:methylation"/>
    <property type="evidence" value="ECO:0007669"/>
    <property type="project" value="UniProtKB-KW"/>
</dbReference>
<dbReference type="PANTHER" id="PTHR34203:SF15">
    <property type="entry name" value="SLL1173 PROTEIN"/>
    <property type="match status" value="1"/>
</dbReference>
<dbReference type="InterPro" id="IPR006342">
    <property type="entry name" value="FkbM_mtfrase"/>
</dbReference>
<feature type="domain" description="Methyltransferase FkbM" evidence="1">
    <location>
        <begin position="206"/>
        <end position="338"/>
    </location>
</feature>
<organism evidence="2 3">
    <name type="scientific">Mobilitalea sibirica</name>
    <dbReference type="NCBI Taxonomy" id="1462919"/>
    <lineage>
        <taxon>Bacteria</taxon>
        <taxon>Bacillati</taxon>
        <taxon>Bacillota</taxon>
        <taxon>Clostridia</taxon>
        <taxon>Lachnospirales</taxon>
        <taxon>Lachnospiraceae</taxon>
        <taxon>Mobilitalea</taxon>
    </lineage>
</organism>
<evidence type="ECO:0000313" key="3">
    <source>
        <dbReference type="Proteomes" id="UP000623269"/>
    </source>
</evidence>
<dbReference type="PANTHER" id="PTHR34203">
    <property type="entry name" value="METHYLTRANSFERASE, FKBM FAMILY PROTEIN"/>
    <property type="match status" value="1"/>
</dbReference>
<reference evidence="2" key="1">
    <citation type="submission" date="2020-12" db="EMBL/GenBank/DDBJ databases">
        <title>M. sibirica DSM 26468T genome.</title>
        <authorList>
            <person name="Thieme N."/>
            <person name="Rettenmaier R."/>
            <person name="Zverlov V."/>
            <person name="Liebl W."/>
        </authorList>
    </citation>
    <scope>NUCLEOTIDE SEQUENCE</scope>
    <source>
        <strain evidence="2">DSM 26468</strain>
    </source>
</reference>
<dbReference type="Pfam" id="PF05050">
    <property type="entry name" value="Methyltransf_21"/>
    <property type="match status" value="1"/>
</dbReference>
<dbReference type="NCBIfam" id="TIGR01444">
    <property type="entry name" value="fkbM_fam"/>
    <property type="match status" value="1"/>
</dbReference>